<dbReference type="GO" id="GO:0005634">
    <property type="term" value="C:nucleus"/>
    <property type="evidence" value="ECO:0007669"/>
    <property type="project" value="UniProtKB-SubCell"/>
</dbReference>
<keyword evidence="5" id="KW-0539">Nucleus</keyword>
<dbReference type="EMBL" id="VAHF01000003">
    <property type="protein sequence ID" value="TXG65143.1"/>
    <property type="molecule type" value="Genomic_DNA"/>
</dbReference>
<sequence>MSNFQIPKILTQSDITRKIFLPTRILKHFPIPQGTHFVDLWVIDPTEQMWWPLRLYTRPTGKRACPVFTVGWRYFVRDKGLKVDDKLIFSRHRVRATDGELQMQYTIQVARKSEVSYQGEPVYLDDDGQLSLIF</sequence>
<dbReference type="InterPro" id="IPR015300">
    <property type="entry name" value="DNA-bd_pseudobarrel_sf"/>
</dbReference>
<accession>A0A5C7I6H4</accession>
<keyword evidence="8" id="KW-1185">Reference proteome</keyword>
<feature type="domain" description="TF-B3" evidence="6">
    <location>
        <begin position="6"/>
        <end position="113"/>
    </location>
</feature>
<dbReference type="Proteomes" id="UP000323000">
    <property type="component" value="Chromosome 3"/>
</dbReference>
<dbReference type="SMART" id="SM01019">
    <property type="entry name" value="B3"/>
    <property type="match status" value="1"/>
</dbReference>
<protein>
    <recommendedName>
        <fullName evidence="6">TF-B3 domain-containing protein</fullName>
    </recommendedName>
</protein>
<evidence type="ECO:0000256" key="3">
    <source>
        <dbReference type="ARBA" id="ARBA00023125"/>
    </source>
</evidence>
<evidence type="ECO:0000256" key="5">
    <source>
        <dbReference type="ARBA" id="ARBA00023242"/>
    </source>
</evidence>
<dbReference type="SUPFAM" id="SSF101936">
    <property type="entry name" value="DNA-binding pseudobarrel domain"/>
    <property type="match status" value="1"/>
</dbReference>
<evidence type="ECO:0000256" key="1">
    <source>
        <dbReference type="ARBA" id="ARBA00004123"/>
    </source>
</evidence>
<proteinExistence type="predicted"/>
<dbReference type="OrthoDB" id="1698378at2759"/>
<evidence type="ECO:0000256" key="4">
    <source>
        <dbReference type="ARBA" id="ARBA00023163"/>
    </source>
</evidence>
<evidence type="ECO:0000313" key="8">
    <source>
        <dbReference type="Proteomes" id="UP000323000"/>
    </source>
</evidence>
<keyword evidence="3" id="KW-0238">DNA-binding</keyword>
<dbReference type="CDD" id="cd10017">
    <property type="entry name" value="B3_DNA"/>
    <property type="match status" value="1"/>
</dbReference>
<evidence type="ECO:0000256" key="2">
    <source>
        <dbReference type="ARBA" id="ARBA00023015"/>
    </source>
</evidence>
<dbReference type="AlphaFoldDB" id="A0A5C7I6H4"/>
<dbReference type="GO" id="GO:0003677">
    <property type="term" value="F:DNA binding"/>
    <property type="evidence" value="ECO:0007669"/>
    <property type="project" value="UniProtKB-KW"/>
</dbReference>
<name>A0A5C7I6H4_9ROSI</name>
<evidence type="ECO:0000259" key="6">
    <source>
        <dbReference type="SMART" id="SM01019"/>
    </source>
</evidence>
<organism evidence="7 8">
    <name type="scientific">Acer yangbiense</name>
    <dbReference type="NCBI Taxonomy" id="1000413"/>
    <lineage>
        <taxon>Eukaryota</taxon>
        <taxon>Viridiplantae</taxon>
        <taxon>Streptophyta</taxon>
        <taxon>Embryophyta</taxon>
        <taxon>Tracheophyta</taxon>
        <taxon>Spermatophyta</taxon>
        <taxon>Magnoliopsida</taxon>
        <taxon>eudicotyledons</taxon>
        <taxon>Gunneridae</taxon>
        <taxon>Pentapetalae</taxon>
        <taxon>rosids</taxon>
        <taxon>malvids</taxon>
        <taxon>Sapindales</taxon>
        <taxon>Sapindaceae</taxon>
        <taxon>Hippocastanoideae</taxon>
        <taxon>Acereae</taxon>
        <taxon>Acer</taxon>
    </lineage>
</organism>
<evidence type="ECO:0000313" key="7">
    <source>
        <dbReference type="EMBL" id="TXG65143.1"/>
    </source>
</evidence>
<gene>
    <name evidence="7" type="ORF">EZV62_006418</name>
</gene>
<keyword evidence="2" id="KW-0805">Transcription regulation</keyword>
<keyword evidence="4" id="KW-0804">Transcription</keyword>
<comment type="subcellular location">
    <subcellularLocation>
        <location evidence="1">Nucleus</location>
    </subcellularLocation>
</comment>
<dbReference type="Gene3D" id="2.40.330.10">
    <property type="entry name" value="DNA-binding pseudobarrel domain"/>
    <property type="match status" value="1"/>
</dbReference>
<comment type="caution">
    <text evidence="7">The sequence shown here is derived from an EMBL/GenBank/DDBJ whole genome shotgun (WGS) entry which is preliminary data.</text>
</comment>
<reference evidence="8" key="1">
    <citation type="journal article" date="2019" name="Gigascience">
        <title>De novo genome assembly of the endangered Acer yangbiense, a plant species with extremely small populations endemic to Yunnan Province, China.</title>
        <authorList>
            <person name="Yang J."/>
            <person name="Wariss H.M."/>
            <person name="Tao L."/>
            <person name="Zhang R."/>
            <person name="Yun Q."/>
            <person name="Hollingsworth P."/>
            <person name="Dao Z."/>
            <person name="Luo G."/>
            <person name="Guo H."/>
            <person name="Ma Y."/>
            <person name="Sun W."/>
        </authorList>
    </citation>
    <scope>NUCLEOTIDE SEQUENCE [LARGE SCALE GENOMIC DNA]</scope>
    <source>
        <strain evidence="8">cv. Malutang</strain>
    </source>
</reference>
<dbReference type="InterPro" id="IPR003340">
    <property type="entry name" value="B3_DNA-bd"/>
</dbReference>